<evidence type="ECO:0000313" key="3">
    <source>
        <dbReference type="Proteomes" id="UP000179010"/>
    </source>
</evidence>
<dbReference type="STRING" id="1798539.A2994_02385"/>
<sequence>MDDQEPTKAMDQEEIIIEKEWKRIERLLSMKHHLAYGMAVIEADKLFREVLGIVSFGETMHEAIQNVAGQLSNLKGVLESRKVYEDIVEVPGFTIDRKTAEHATAIYLQAILDLMGRDFEAKGWWQRFINEWVYFGESHPQLLRGLLVGVLIFLVGVWFLADTAPGQWLVDLAVGFTHFVLSWVWWLILLLAIILGVVAVSWIFFERRKR</sequence>
<proteinExistence type="predicted"/>
<keyword evidence="1" id="KW-1133">Transmembrane helix</keyword>
<keyword evidence="1" id="KW-0472">Membrane</keyword>
<accession>A0A1F4PNL9</accession>
<dbReference type="Proteomes" id="UP000179010">
    <property type="component" value="Unassembled WGS sequence"/>
</dbReference>
<evidence type="ECO:0000313" key="2">
    <source>
        <dbReference type="EMBL" id="OGB85443.1"/>
    </source>
</evidence>
<reference evidence="2 3" key="1">
    <citation type="journal article" date="2016" name="Nat. Commun.">
        <title>Thousands of microbial genomes shed light on interconnected biogeochemical processes in an aquifer system.</title>
        <authorList>
            <person name="Anantharaman K."/>
            <person name="Brown C.T."/>
            <person name="Hug L.A."/>
            <person name="Sharon I."/>
            <person name="Castelle C.J."/>
            <person name="Probst A.J."/>
            <person name="Thomas B.C."/>
            <person name="Singh A."/>
            <person name="Wilkins M.J."/>
            <person name="Karaoz U."/>
            <person name="Brodie E.L."/>
            <person name="Williams K.H."/>
            <person name="Hubbard S.S."/>
            <person name="Banfield J.F."/>
        </authorList>
    </citation>
    <scope>NUCLEOTIDE SEQUENCE [LARGE SCALE GENOMIC DNA]</scope>
</reference>
<keyword evidence="1" id="KW-0812">Transmembrane</keyword>
<protein>
    <submittedName>
        <fullName evidence="2">Uncharacterized protein</fullName>
    </submittedName>
</protein>
<feature type="transmembrane region" description="Helical" evidence="1">
    <location>
        <begin position="181"/>
        <end position="205"/>
    </location>
</feature>
<comment type="caution">
    <text evidence="2">The sequence shown here is derived from an EMBL/GenBank/DDBJ whole genome shotgun (WGS) entry which is preliminary data.</text>
</comment>
<evidence type="ECO:0000256" key="1">
    <source>
        <dbReference type="SAM" id="Phobius"/>
    </source>
</evidence>
<dbReference type="AlphaFoldDB" id="A0A1F4PNL9"/>
<name>A0A1F4PNL9_UNCK3</name>
<feature type="transmembrane region" description="Helical" evidence="1">
    <location>
        <begin position="142"/>
        <end position="161"/>
    </location>
</feature>
<gene>
    <name evidence="2" type="ORF">A2994_02385</name>
</gene>
<organism evidence="2 3">
    <name type="scientific">candidate division Kazan bacterium RIFCSPLOWO2_01_FULL_48_13</name>
    <dbReference type="NCBI Taxonomy" id="1798539"/>
    <lineage>
        <taxon>Bacteria</taxon>
        <taxon>Bacteria division Kazan-3B-28</taxon>
    </lineage>
</organism>
<dbReference type="EMBL" id="METE01000004">
    <property type="protein sequence ID" value="OGB85443.1"/>
    <property type="molecule type" value="Genomic_DNA"/>
</dbReference>